<organism evidence="3 4">
    <name type="scientific">Sphingomonas aerolata</name>
    <dbReference type="NCBI Taxonomy" id="185951"/>
    <lineage>
        <taxon>Bacteria</taxon>
        <taxon>Pseudomonadati</taxon>
        <taxon>Pseudomonadota</taxon>
        <taxon>Alphaproteobacteria</taxon>
        <taxon>Sphingomonadales</taxon>
        <taxon>Sphingomonadaceae</taxon>
        <taxon>Sphingomonas</taxon>
    </lineage>
</organism>
<dbReference type="Pfam" id="PF01569">
    <property type="entry name" value="PAP2"/>
    <property type="match status" value="1"/>
</dbReference>
<dbReference type="EMBL" id="PZZN01000002">
    <property type="protein sequence ID" value="PTM45639.1"/>
    <property type="molecule type" value="Genomic_DNA"/>
</dbReference>
<dbReference type="AlphaFoldDB" id="A0A2T4YQ56"/>
<feature type="region of interest" description="Disordered" evidence="1">
    <location>
        <begin position="197"/>
        <end position="222"/>
    </location>
</feature>
<dbReference type="InterPro" id="IPR036938">
    <property type="entry name" value="PAP2/HPO_sf"/>
</dbReference>
<keyword evidence="4" id="KW-1185">Reference proteome</keyword>
<feature type="compositionally biased region" description="Basic and acidic residues" evidence="1">
    <location>
        <begin position="197"/>
        <end position="208"/>
    </location>
</feature>
<evidence type="ECO:0000313" key="3">
    <source>
        <dbReference type="EMBL" id="PTM45639.1"/>
    </source>
</evidence>
<evidence type="ECO:0000259" key="2">
    <source>
        <dbReference type="SMART" id="SM00014"/>
    </source>
</evidence>
<comment type="caution">
    <text evidence="3">The sequence shown here is derived from an EMBL/GenBank/DDBJ whole genome shotgun (WGS) entry which is preliminary data.</text>
</comment>
<feature type="domain" description="Phosphatidic acid phosphatase type 2/haloperoxidase" evidence="2">
    <location>
        <begin position="68"/>
        <end position="183"/>
    </location>
</feature>
<gene>
    <name evidence="3" type="ORF">C8J24_1865</name>
</gene>
<reference evidence="3 4" key="1">
    <citation type="submission" date="2018-04" db="EMBL/GenBank/DDBJ databases">
        <title>Genomic Encyclopedia of Type Strains, Phase III (KMG-III): the genomes of soil and plant-associated and newly described type strains.</title>
        <authorList>
            <person name="Whitman W."/>
        </authorList>
    </citation>
    <scope>NUCLEOTIDE SEQUENCE [LARGE SCALE GENOMIC DNA]</scope>
    <source>
        <strain evidence="3 4">NW12</strain>
    </source>
</reference>
<dbReference type="SUPFAM" id="SSF48317">
    <property type="entry name" value="Acid phosphatase/Vanadium-dependent haloperoxidase"/>
    <property type="match status" value="1"/>
</dbReference>
<accession>A0A2T4YQ56</accession>
<dbReference type="RefSeq" id="WP_167396740.1">
    <property type="nucleotide sequence ID" value="NZ_PZZN01000002.1"/>
</dbReference>
<dbReference type="CDD" id="cd01610">
    <property type="entry name" value="PAP2_like"/>
    <property type="match status" value="1"/>
</dbReference>
<dbReference type="Gene3D" id="1.20.144.10">
    <property type="entry name" value="Phosphatidic acid phosphatase type 2/haloperoxidase"/>
    <property type="match status" value="1"/>
</dbReference>
<protein>
    <submittedName>
        <fullName evidence="3">PAP2 superfamily protein</fullName>
    </submittedName>
</protein>
<sequence>MTGKSKSAAAKIAEADRKATYKLAEHRDAPVVKATGFLAEVADQPQLIATSIGTLVIGLVARRPDLIRGGARMLASHLAATAAKSVIKHSVDRTRPGHALDTGKARFETGDSQDHKQTSFPSGHTAGAVAVARAASRDIDGAAMPSALATVAVAAAQPVNGKHYLSDLVVGAAVGWIAEAAVSALFDRVAPVVEHVTENTERSADHDPATVPNGAEGTVPPA</sequence>
<evidence type="ECO:0000256" key="1">
    <source>
        <dbReference type="SAM" id="MobiDB-lite"/>
    </source>
</evidence>
<name>A0A2T4YQ56_9SPHN</name>
<dbReference type="InterPro" id="IPR000326">
    <property type="entry name" value="PAP2/HPO"/>
</dbReference>
<dbReference type="SMART" id="SM00014">
    <property type="entry name" value="acidPPc"/>
    <property type="match status" value="1"/>
</dbReference>
<dbReference type="Proteomes" id="UP000240996">
    <property type="component" value="Unassembled WGS sequence"/>
</dbReference>
<evidence type="ECO:0000313" key="4">
    <source>
        <dbReference type="Proteomes" id="UP000240996"/>
    </source>
</evidence>
<proteinExistence type="predicted"/>